<protein>
    <submittedName>
        <fullName evidence="2">ADP-ribosylglycohydrolase family protein</fullName>
    </submittedName>
</protein>
<dbReference type="GO" id="GO:0046872">
    <property type="term" value="F:metal ion binding"/>
    <property type="evidence" value="ECO:0007669"/>
    <property type="project" value="UniProtKB-KW"/>
</dbReference>
<name>A0A4R5KWN1_9BACL</name>
<dbReference type="GO" id="GO:0016787">
    <property type="term" value="F:hydrolase activity"/>
    <property type="evidence" value="ECO:0007669"/>
    <property type="project" value="UniProtKB-KW"/>
</dbReference>
<dbReference type="AlphaFoldDB" id="A0A4R5KWN1"/>
<feature type="binding site" evidence="1">
    <location>
        <position position="58"/>
    </location>
    <ligand>
        <name>Mg(2+)</name>
        <dbReference type="ChEBI" id="CHEBI:18420"/>
        <label>1</label>
    </ligand>
</feature>
<feature type="binding site" evidence="1">
    <location>
        <position position="57"/>
    </location>
    <ligand>
        <name>Mg(2+)</name>
        <dbReference type="ChEBI" id="CHEBI:18420"/>
        <label>1</label>
    </ligand>
</feature>
<evidence type="ECO:0000313" key="3">
    <source>
        <dbReference type="Proteomes" id="UP000295636"/>
    </source>
</evidence>
<keyword evidence="2" id="KW-0378">Hydrolase</keyword>
<feature type="binding site" evidence="1">
    <location>
        <position position="267"/>
    </location>
    <ligand>
        <name>Mg(2+)</name>
        <dbReference type="ChEBI" id="CHEBI:18420"/>
        <label>1</label>
    </ligand>
</feature>
<dbReference type="Pfam" id="PF03747">
    <property type="entry name" value="ADP_ribosyl_GH"/>
    <property type="match status" value="1"/>
</dbReference>
<dbReference type="SUPFAM" id="SSF101478">
    <property type="entry name" value="ADP-ribosylglycohydrolase"/>
    <property type="match status" value="1"/>
</dbReference>
<dbReference type="InterPro" id="IPR036705">
    <property type="entry name" value="Ribosyl_crysJ1_sf"/>
</dbReference>
<keyword evidence="1" id="KW-0460">Magnesium</keyword>
<dbReference type="InterPro" id="IPR050792">
    <property type="entry name" value="ADP-ribosylglycohydrolase"/>
</dbReference>
<keyword evidence="3" id="KW-1185">Reference proteome</keyword>
<organism evidence="2 3">
    <name type="scientific">Paenibacillus piri</name>
    <dbReference type="NCBI Taxonomy" id="2547395"/>
    <lineage>
        <taxon>Bacteria</taxon>
        <taxon>Bacillati</taxon>
        <taxon>Bacillota</taxon>
        <taxon>Bacilli</taxon>
        <taxon>Bacillales</taxon>
        <taxon>Paenibacillaceae</taxon>
        <taxon>Paenibacillus</taxon>
    </lineage>
</organism>
<dbReference type="InterPro" id="IPR005502">
    <property type="entry name" value="Ribosyl_crysJ1"/>
</dbReference>
<dbReference type="Proteomes" id="UP000295636">
    <property type="component" value="Unassembled WGS sequence"/>
</dbReference>
<feature type="binding site" evidence="1">
    <location>
        <position position="266"/>
    </location>
    <ligand>
        <name>Mg(2+)</name>
        <dbReference type="ChEBI" id="CHEBI:18420"/>
        <label>1</label>
    </ligand>
</feature>
<dbReference type="RefSeq" id="WP_133226094.1">
    <property type="nucleotide sequence ID" value="NZ_SMRT01000002.1"/>
</dbReference>
<gene>
    <name evidence="2" type="ORF">E1757_06855</name>
</gene>
<dbReference type="OrthoDB" id="9798107at2"/>
<reference evidence="2 3" key="1">
    <citation type="submission" date="2019-03" db="EMBL/GenBank/DDBJ databases">
        <title>This is whole genome sequence of Paenibacillus sp MS74 strain.</title>
        <authorList>
            <person name="Trinh H.N."/>
        </authorList>
    </citation>
    <scope>NUCLEOTIDE SEQUENCE [LARGE SCALE GENOMIC DNA]</scope>
    <source>
        <strain evidence="2 3">MS74</strain>
    </source>
</reference>
<dbReference type="EMBL" id="SMRT01000002">
    <property type="protein sequence ID" value="TDF99555.1"/>
    <property type="molecule type" value="Genomic_DNA"/>
</dbReference>
<evidence type="ECO:0000313" key="2">
    <source>
        <dbReference type="EMBL" id="TDF99555.1"/>
    </source>
</evidence>
<proteinExistence type="predicted"/>
<evidence type="ECO:0000256" key="1">
    <source>
        <dbReference type="PIRSR" id="PIRSR605502-1"/>
    </source>
</evidence>
<accession>A0A4R5KWN1</accession>
<comment type="cofactor">
    <cofactor evidence="1">
        <name>Mg(2+)</name>
        <dbReference type="ChEBI" id="CHEBI:18420"/>
    </cofactor>
    <text evidence="1">Binds 2 magnesium ions per subunit.</text>
</comment>
<feature type="binding site" evidence="1">
    <location>
        <position position="264"/>
    </location>
    <ligand>
        <name>Mg(2+)</name>
        <dbReference type="ChEBI" id="CHEBI:18420"/>
        <label>1</label>
    </ligand>
</feature>
<dbReference type="PANTHER" id="PTHR16222">
    <property type="entry name" value="ADP-RIBOSYLGLYCOHYDROLASE"/>
    <property type="match status" value="1"/>
</dbReference>
<sequence>MALQLSAKERYRGSLLGLAAGDAVGTTVEFQPPGSFEPVRGLASGGPFQLEPGQWTDDTSMALCLAESLLECGKFHPLDQMRRYVKWYREGYLSSTGVCFDIGNTVRDALERFERTGEPFSGSISRRASGNGALMRLAPVPLYFADNPREAMIRSGDSSLTTHGSILSVDACRYYGGLIIGALQGSTKEQLLAERFSPSAAFWEKHVLVSEVEEVARGSFKRLQPPDIKGSGYVVQALEAALWAFYRSSDFEEGCLLAANLGDDADTTAAIYGQLAGAYYGVNAIPQHWLAALSLRSYLEETADRLLQAAGEVTRCG</sequence>
<comment type="caution">
    <text evidence="2">The sequence shown here is derived from an EMBL/GenBank/DDBJ whole genome shotgun (WGS) entry which is preliminary data.</text>
</comment>
<dbReference type="Gene3D" id="1.10.4080.10">
    <property type="entry name" value="ADP-ribosylation/Crystallin J1"/>
    <property type="match status" value="1"/>
</dbReference>
<keyword evidence="1" id="KW-0479">Metal-binding</keyword>
<dbReference type="PANTHER" id="PTHR16222:SF12">
    <property type="entry name" value="ADP-RIBOSYLGLYCOHYDROLASE-RELATED"/>
    <property type="match status" value="1"/>
</dbReference>
<feature type="binding site" evidence="1">
    <location>
        <position position="56"/>
    </location>
    <ligand>
        <name>Mg(2+)</name>
        <dbReference type="ChEBI" id="CHEBI:18420"/>
        <label>1</label>
    </ligand>
</feature>